<dbReference type="OrthoDB" id="10507226at2759"/>
<protein>
    <submittedName>
        <fullName evidence="1">Uncharacterized protein</fullName>
    </submittedName>
</protein>
<dbReference type="Proteomes" id="UP000800092">
    <property type="component" value="Unassembled WGS sequence"/>
</dbReference>
<proteinExistence type="predicted"/>
<sequence length="437" mass="51775">MAASEIPVWLEFIDWSRPTLYIIDAREFEKDHQHWLDQSTKGQHFSKVNTMLEEIQRCLDHFRRNVNDATKAINEIRRNRNLDIYPAFRLWRLLSRVIMQHIEMLLGFVLYIDKERKRRDELKQIKNKQIDCIRKNISTLKRALGAKFSDCAIKLNASDRETFRAAKGRWICRVPQELLLLILRVRYETQAATCRKDGMSDSARLRAFLDSLRSEQWESLVEPTDPTKKNSISPPPLVPQTFCFDETRKRLGISRPTWADGKSAGKHAWREFLIESRDKRVSHGTVQAELKKAQILSDCVRKKYPEERTLQQEEWESIQFEFRNKYHGELRRYQRHTWQATNAWARAKSQCWRDRCYYDAELVESNGAWDPTDTRPMGNRPSGTCAENCLHAEETEWRVAQDEGKFERLTQRRQSDCNDWFLLFTSEVDPVDLKMDV</sequence>
<gene>
    <name evidence="1" type="ORF">EV356DRAFT_528958</name>
</gene>
<accession>A0A6A6HL02</accession>
<name>A0A6A6HL02_VIRVR</name>
<reference evidence="1" key="1">
    <citation type="journal article" date="2020" name="Stud. Mycol.">
        <title>101 Dothideomycetes genomes: a test case for predicting lifestyles and emergence of pathogens.</title>
        <authorList>
            <person name="Haridas S."/>
            <person name="Albert R."/>
            <person name="Binder M."/>
            <person name="Bloem J."/>
            <person name="Labutti K."/>
            <person name="Salamov A."/>
            <person name="Andreopoulos B."/>
            <person name="Baker S."/>
            <person name="Barry K."/>
            <person name="Bills G."/>
            <person name="Bluhm B."/>
            <person name="Cannon C."/>
            <person name="Castanera R."/>
            <person name="Culley D."/>
            <person name="Daum C."/>
            <person name="Ezra D."/>
            <person name="Gonzalez J."/>
            <person name="Henrissat B."/>
            <person name="Kuo A."/>
            <person name="Liang C."/>
            <person name="Lipzen A."/>
            <person name="Lutzoni F."/>
            <person name="Magnuson J."/>
            <person name="Mondo S."/>
            <person name="Nolan M."/>
            <person name="Ohm R."/>
            <person name="Pangilinan J."/>
            <person name="Park H.-J."/>
            <person name="Ramirez L."/>
            <person name="Alfaro M."/>
            <person name="Sun H."/>
            <person name="Tritt A."/>
            <person name="Yoshinaga Y."/>
            <person name="Zwiers L.-H."/>
            <person name="Turgeon B."/>
            <person name="Goodwin S."/>
            <person name="Spatafora J."/>
            <person name="Crous P."/>
            <person name="Grigoriev I."/>
        </authorList>
    </citation>
    <scope>NUCLEOTIDE SEQUENCE</scope>
    <source>
        <strain evidence="1">Tuck. ex Michener</strain>
    </source>
</reference>
<evidence type="ECO:0000313" key="2">
    <source>
        <dbReference type="Proteomes" id="UP000800092"/>
    </source>
</evidence>
<keyword evidence="2" id="KW-1185">Reference proteome</keyword>
<dbReference type="EMBL" id="ML991775">
    <property type="protein sequence ID" value="KAF2238499.1"/>
    <property type="molecule type" value="Genomic_DNA"/>
</dbReference>
<evidence type="ECO:0000313" key="1">
    <source>
        <dbReference type="EMBL" id="KAF2238499.1"/>
    </source>
</evidence>
<organism evidence="1 2">
    <name type="scientific">Viridothelium virens</name>
    <name type="common">Speckled blister lichen</name>
    <name type="synonym">Trypethelium virens</name>
    <dbReference type="NCBI Taxonomy" id="1048519"/>
    <lineage>
        <taxon>Eukaryota</taxon>
        <taxon>Fungi</taxon>
        <taxon>Dikarya</taxon>
        <taxon>Ascomycota</taxon>
        <taxon>Pezizomycotina</taxon>
        <taxon>Dothideomycetes</taxon>
        <taxon>Dothideomycetes incertae sedis</taxon>
        <taxon>Trypetheliales</taxon>
        <taxon>Trypetheliaceae</taxon>
        <taxon>Viridothelium</taxon>
    </lineage>
</organism>
<dbReference type="AlphaFoldDB" id="A0A6A6HL02"/>